<evidence type="ECO:0000256" key="11">
    <source>
        <dbReference type="SAM" id="Phobius"/>
    </source>
</evidence>
<dbReference type="SMART" id="SM01021">
    <property type="entry name" value="Bac_rhodopsin"/>
    <property type="match status" value="1"/>
</dbReference>
<dbReference type="SUPFAM" id="SSF81321">
    <property type="entry name" value="Family A G protein-coupled receptor-like"/>
    <property type="match status" value="1"/>
</dbReference>
<dbReference type="Gene3D" id="1.20.1070.10">
    <property type="entry name" value="Rhodopsin 7-helix transmembrane proteins"/>
    <property type="match status" value="1"/>
</dbReference>
<feature type="transmembrane region" description="Helical" evidence="11">
    <location>
        <begin position="78"/>
        <end position="95"/>
    </location>
</feature>
<reference evidence="12" key="1">
    <citation type="journal article" date="2020" name="Nature">
        <title>Giant virus diversity and host interactions through global metagenomics.</title>
        <authorList>
            <person name="Schulz F."/>
            <person name="Roux S."/>
            <person name="Paez-Espino D."/>
            <person name="Jungbluth S."/>
            <person name="Walsh D.A."/>
            <person name="Denef V.J."/>
            <person name="McMahon K.D."/>
            <person name="Konstantinidis K.T."/>
            <person name="Eloe-Fadrosh E.A."/>
            <person name="Kyrpides N.C."/>
            <person name="Woyke T."/>
        </authorList>
    </citation>
    <scope>NUCLEOTIDE SEQUENCE</scope>
    <source>
        <strain evidence="12">GVMAG-M-3300023174-144</strain>
    </source>
</reference>
<dbReference type="Pfam" id="PF01036">
    <property type="entry name" value="Bac_rhodopsin"/>
    <property type="match status" value="1"/>
</dbReference>
<evidence type="ECO:0000313" key="12">
    <source>
        <dbReference type="EMBL" id="QHT14905.1"/>
    </source>
</evidence>
<comment type="subcellular location">
    <subcellularLocation>
        <location evidence="1">Membrane</location>
        <topology evidence="1">Multi-pass membrane protein</topology>
    </subcellularLocation>
</comment>
<evidence type="ECO:0000256" key="8">
    <source>
        <dbReference type="ARBA" id="ARBA00022991"/>
    </source>
</evidence>
<name>A0A6C0DH93_9ZZZZ</name>
<keyword evidence="5 11" id="KW-0812">Transmembrane</keyword>
<accession>A0A6C0DH93</accession>
<evidence type="ECO:0000256" key="5">
    <source>
        <dbReference type="ARBA" id="ARBA00022692"/>
    </source>
</evidence>
<feature type="transmembrane region" description="Helical" evidence="11">
    <location>
        <begin position="206"/>
        <end position="223"/>
    </location>
</feature>
<keyword evidence="3" id="KW-0600">Photoreceptor protein</keyword>
<evidence type="ECO:0000256" key="2">
    <source>
        <dbReference type="ARBA" id="ARBA00008130"/>
    </source>
</evidence>
<dbReference type="GO" id="GO:0016020">
    <property type="term" value="C:membrane"/>
    <property type="evidence" value="ECO:0007669"/>
    <property type="project" value="UniProtKB-SubCell"/>
</dbReference>
<evidence type="ECO:0000256" key="10">
    <source>
        <dbReference type="ARBA" id="ARBA00023170"/>
    </source>
</evidence>
<dbReference type="EMBL" id="MN739598">
    <property type="protein sequence ID" value="QHT14905.1"/>
    <property type="molecule type" value="Genomic_DNA"/>
</dbReference>
<dbReference type="GO" id="GO:0009881">
    <property type="term" value="F:photoreceptor activity"/>
    <property type="evidence" value="ECO:0007669"/>
    <property type="project" value="UniProtKB-KW"/>
</dbReference>
<keyword evidence="8" id="KW-0157">Chromophore</keyword>
<dbReference type="InterPro" id="IPR018229">
    <property type="entry name" value="Rhodopsin_retinal_BS"/>
</dbReference>
<feature type="transmembrane region" description="Helical" evidence="11">
    <location>
        <begin position="175"/>
        <end position="194"/>
    </location>
</feature>
<dbReference type="PROSITE" id="PS00950">
    <property type="entry name" value="BACTERIAL_OPSIN_1"/>
    <property type="match status" value="1"/>
</dbReference>
<keyword evidence="6" id="KW-0681">Retinal protein</keyword>
<feature type="transmembrane region" description="Helical" evidence="11">
    <location>
        <begin position="141"/>
        <end position="163"/>
    </location>
</feature>
<comment type="similarity">
    <text evidence="2">Belongs to the archaeal/bacterial/fungal opsin family.</text>
</comment>
<keyword evidence="10" id="KW-0675">Receptor</keyword>
<keyword evidence="4" id="KW-0716">Sensory transduction</keyword>
<feature type="transmembrane region" description="Helical" evidence="11">
    <location>
        <begin position="116"/>
        <end position="135"/>
    </location>
</feature>
<feature type="transmembrane region" description="Helical" evidence="11">
    <location>
        <begin position="6"/>
        <end position="29"/>
    </location>
</feature>
<evidence type="ECO:0000256" key="7">
    <source>
        <dbReference type="ARBA" id="ARBA00022989"/>
    </source>
</evidence>
<evidence type="ECO:0000256" key="3">
    <source>
        <dbReference type="ARBA" id="ARBA00022543"/>
    </source>
</evidence>
<dbReference type="GO" id="GO:0007602">
    <property type="term" value="P:phototransduction"/>
    <property type="evidence" value="ECO:0007669"/>
    <property type="project" value="UniProtKB-KW"/>
</dbReference>
<evidence type="ECO:0000256" key="1">
    <source>
        <dbReference type="ARBA" id="ARBA00004141"/>
    </source>
</evidence>
<keyword evidence="7 11" id="KW-1133">Transmembrane helix</keyword>
<evidence type="ECO:0000256" key="4">
    <source>
        <dbReference type="ARBA" id="ARBA00022606"/>
    </source>
</evidence>
<keyword evidence="9 11" id="KW-0472">Membrane</keyword>
<sequence length="237" mass="28091">MNNLIYRTGIFALIIQIFAVVFGYYVLGLTVPPSFLFLKKLLWLELFVQIIQGSFYIWMTTNFSKIADITPFRYNDWFITTPIMLFTYSFYLLYLKYREENKVIDKNIFELVQENLWILIPIILLNVLMLAFGYLGELKKITKYLAAFLGFIPFILMFSIIYINYAIYSANGIKIFWYFCGIWSLYGVASVLPYEIKNVMYNILDFFSKNFFGIFLAFILFFANQEMTNTTKNETNM</sequence>
<dbReference type="InterPro" id="IPR001425">
    <property type="entry name" value="Arc/bac/fun_rhodopsins"/>
</dbReference>
<organism evidence="12">
    <name type="scientific">viral metagenome</name>
    <dbReference type="NCBI Taxonomy" id="1070528"/>
    <lineage>
        <taxon>unclassified sequences</taxon>
        <taxon>metagenomes</taxon>
        <taxon>organismal metagenomes</taxon>
    </lineage>
</organism>
<evidence type="ECO:0000256" key="6">
    <source>
        <dbReference type="ARBA" id="ARBA00022925"/>
    </source>
</evidence>
<proteinExistence type="inferred from homology"/>
<dbReference type="GO" id="GO:0005216">
    <property type="term" value="F:monoatomic ion channel activity"/>
    <property type="evidence" value="ECO:0007669"/>
    <property type="project" value="InterPro"/>
</dbReference>
<feature type="transmembrane region" description="Helical" evidence="11">
    <location>
        <begin position="41"/>
        <end position="58"/>
    </location>
</feature>
<protein>
    <submittedName>
        <fullName evidence="12">Uncharacterized protein</fullName>
    </submittedName>
</protein>
<dbReference type="AlphaFoldDB" id="A0A6C0DH93"/>
<evidence type="ECO:0000256" key="9">
    <source>
        <dbReference type="ARBA" id="ARBA00023136"/>
    </source>
</evidence>